<protein>
    <submittedName>
        <fullName evidence="1">Uncharacterized protein</fullName>
    </submittedName>
</protein>
<proteinExistence type="predicted"/>
<name>A0A2P2PIX5_RHIMU</name>
<evidence type="ECO:0000313" key="1">
    <source>
        <dbReference type="EMBL" id="MBX54601.1"/>
    </source>
</evidence>
<organism evidence="1">
    <name type="scientific">Rhizophora mucronata</name>
    <name type="common">Asiatic mangrove</name>
    <dbReference type="NCBI Taxonomy" id="61149"/>
    <lineage>
        <taxon>Eukaryota</taxon>
        <taxon>Viridiplantae</taxon>
        <taxon>Streptophyta</taxon>
        <taxon>Embryophyta</taxon>
        <taxon>Tracheophyta</taxon>
        <taxon>Spermatophyta</taxon>
        <taxon>Magnoliopsida</taxon>
        <taxon>eudicotyledons</taxon>
        <taxon>Gunneridae</taxon>
        <taxon>Pentapetalae</taxon>
        <taxon>rosids</taxon>
        <taxon>fabids</taxon>
        <taxon>Malpighiales</taxon>
        <taxon>Rhizophoraceae</taxon>
        <taxon>Rhizophora</taxon>
    </lineage>
</organism>
<reference evidence="1" key="1">
    <citation type="submission" date="2018-02" db="EMBL/GenBank/DDBJ databases">
        <title>Rhizophora mucronata_Transcriptome.</title>
        <authorList>
            <person name="Meera S.P."/>
            <person name="Sreeshan A."/>
            <person name="Augustine A."/>
        </authorList>
    </citation>
    <scope>NUCLEOTIDE SEQUENCE</scope>
    <source>
        <tissue evidence="1">Leaf</tissue>
    </source>
</reference>
<dbReference type="AlphaFoldDB" id="A0A2P2PIX5"/>
<dbReference type="EMBL" id="GGEC01074117">
    <property type="protein sequence ID" value="MBX54601.1"/>
    <property type="molecule type" value="Transcribed_RNA"/>
</dbReference>
<accession>A0A2P2PIX5</accession>
<sequence length="30" mass="3580">MIITLSSSCVTTLYFAWISFFNLRQKEHDK</sequence>